<dbReference type="InterPro" id="IPR003399">
    <property type="entry name" value="Mce/MlaD"/>
</dbReference>
<organism evidence="3 4">
    <name type="scientific">Nocardia thailandica</name>
    <dbReference type="NCBI Taxonomy" id="257275"/>
    <lineage>
        <taxon>Bacteria</taxon>
        <taxon>Bacillati</taxon>
        <taxon>Actinomycetota</taxon>
        <taxon>Actinomycetes</taxon>
        <taxon>Mycobacteriales</taxon>
        <taxon>Nocardiaceae</taxon>
        <taxon>Nocardia</taxon>
    </lineage>
</organism>
<proteinExistence type="predicted"/>
<comment type="caution">
    <text evidence="3">The sequence shown here is derived from an EMBL/GenBank/DDBJ whole genome shotgun (WGS) entry which is preliminary data.</text>
</comment>
<name>A0ABW6PVW7_9NOCA</name>
<evidence type="ECO:0000313" key="4">
    <source>
        <dbReference type="Proteomes" id="UP001601444"/>
    </source>
</evidence>
<protein>
    <submittedName>
        <fullName evidence="3">MlaD family protein</fullName>
    </submittedName>
</protein>
<dbReference type="RefSeq" id="WP_387702900.1">
    <property type="nucleotide sequence ID" value="NZ_JBIAMX010000022.1"/>
</dbReference>
<evidence type="ECO:0000259" key="2">
    <source>
        <dbReference type="Pfam" id="PF02470"/>
    </source>
</evidence>
<evidence type="ECO:0000256" key="1">
    <source>
        <dbReference type="SAM" id="Phobius"/>
    </source>
</evidence>
<dbReference type="PANTHER" id="PTHR33371">
    <property type="entry name" value="INTERMEMBRANE PHOSPHOLIPID TRANSPORT SYSTEM BINDING PROTEIN MLAD-RELATED"/>
    <property type="match status" value="1"/>
</dbReference>
<feature type="transmembrane region" description="Helical" evidence="1">
    <location>
        <begin position="31"/>
        <end position="50"/>
    </location>
</feature>
<evidence type="ECO:0000313" key="3">
    <source>
        <dbReference type="EMBL" id="MFF0546576.1"/>
    </source>
</evidence>
<gene>
    <name evidence="3" type="ORF">ACFYTF_27435</name>
</gene>
<dbReference type="InterPro" id="IPR052336">
    <property type="entry name" value="MlaD_Phospholipid_Transporter"/>
</dbReference>
<dbReference type="Pfam" id="PF02470">
    <property type="entry name" value="MlaD"/>
    <property type="match status" value="1"/>
</dbReference>
<sequence>MQRVRLPRLFAGDRPIMDEPSTKRRELRMGVIGLTLVVLGMVAAGVVYVVPFGKTTYTAELTEAQSVRTGDDVRLAGISVGEVTSLELRPDKVVMRFTVDDDVFVGDQTSLDVRMLTVVGGNYVALFPAGSRPLGDAVIPADRIRLPYSLIETFQDATAPLAATDGDTVRKNLAAANDALTTSPETLRNTLDTVGTYVDMLDRQRGQVSKSIAILDEYITMYDGAKSDLGRLMDNVNVLEDLLLGRRAELAEAVRVLTDVVNRVAGLAPTWDSTLKGQAQALADALPRVRDAADRLEPLIGTVHSLQDKLSSLVVPDQGVVVDNSSAPRVCVPLPGKAC</sequence>
<keyword evidence="1" id="KW-1133">Transmembrane helix</keyword>
<dbReference type="PANTHER" id="PTHR33371:SF18">
    <property type="entry name" value="MCE-FAMILY PROTEIN MCE3C"/>
    <property type="match status" value="1"/>
</dbReference>
<feature type="domain" description="Mce/MlaD" evidence="2">
    <location>
        <begin position="54"/>
        <end position="128"/>
    </location>
</feature>
<dbReference type="EMBL" id="JBIAMX010000022">
    <property type="protein sequence ID" value="MFF0546576.1"/>
    <property type="molecule type" value="Genomic_DNA"/>
</dbReference>
<keyword evidence="1" id="KW-0812">Transmembrane</keyword>
<dbReference type="Proteomes" id="UP001601444">
    <property type="component" value="Unassembled WGS sequence"/>
</dbReference>
<keyword evidence="4" id="KW-1185">Reference proteome</keyword>
<keyword evidence="1" id="KW-0472">Membrane</keyword>
<reference evidence="3 4" key="1">
    <citation type="submission" date="2024-10" db="EMBL/GenBank/DDBJ databases">
        <title>The Natural Products Discovery Center: Release of the First 8490 Sequenced Strains for Exploring Actinobacteria Biosynthetic Diversity.</title>
        <authorList>
            <person name="Kalkreuter E."/>
            <person name="Kautsar S.A."/>
            <person name="Yang D."/>
            <person name="Bader C.D."/>
            <person name="Teijaro C.N."/>
            <person name="Fluegel L."/>
            <person name="Davis C.M."/>
            <person name="Simpson J.R."/>
            <person name="Lauterbach L."/>
            <person name="Steele A.D."/>
            <person name="Gui C."/>
            <person name="Meng S."/>
            <person name="Li G."/>
            <person name="Viehrig K."/>
            <person name="Ye F."/>
            <person name="Su P."/>
            <person name="Kiefer A.F."/>
            <person name="Nichols A."/>
            <person name="Cepeda A.J."/>
            <person name="Yan W."/>
            <person name="Fan B."/>
            <person name="Jiang Y."/>
            <person name="Adhikari A."/>
            <person name="Zheng C.-J."/>
            <person name="Schuster L."/>
            <person name="Cowan T.M."/>
            <person name="Smanski M.J."/>
            <person name="Chevrette M.G."/>
            <person name="De Carvalho L.P.S."/>
            <person name="Shen B."/>
        </authorList>
    </citation>
    <scope>NUCLEOTIDE SEQUENCE [LARGE SCALE GENOMIC DNA]</scope>
    <source>
        <strain evidence="3 4">NPDC004045</strain>
    </source>
</reference>
<accession>A0ABW6PVW7</accession>